<feature type="site" description="Histone H3K4me3 binding" evidence="11">
    <location>
        <position position="264"/>
    </location>
</feature>
<dbReference type="GO" id="GO:0005634">
    <property type="term" value="C:nucleus"/>
    <property type="evidence" value="ECO:0007669"/>
    <property type="project" value="UniProtKB-SubCell"/>
</dbReference>
<keyword evidence="7 14" id="KW-0156">Chromatin regulator</keyword>
<evidence type="ECO:0000256" key="12">
    <source>
        <dbReference type="PIRSR" id="PIRSR628651-51"/>
    </source>
</evidence>
<sequence>MSSVEEVAHIASEYVYSIDNLPHEVQFLLEEIKIKDTAANEIQTKLQARSTTAMRHRIGSGAGSNKDHALTQKVTADLDKLDKLAEEKTALAERLVEILNKACGRLDYELDRIRVASGDPGVVPEPTPLLLGVTSGGRAPMDRMVDGLRGAVAAAAEPGPGAGGSGSATPTSGSSMKKRRLNAAASGMSNAPVTLSHVPAARSRHQHRGSSPAVRRAAVSAGPDEDAEGEDDVDDGGDDGGDQEDQQLYCFCRKMSYGEMIACDNDQCPYEWFHLSCVGLKPPLPATWYCSECSRKLGLTSQENTSGGGEKSRKGRRR</sequence>
<dbReference type="GO" id="GO:0006325">
    <property type="term" value="P:chromatin organization"/>
    <property type="evidence" value="ECO:0007669"/>
    <property type="project" value="UniProtKB-KW"/>
</dbReference>
<dbReference type="PANTHER" id="PTHR10333">
    <property type="entry name" value="INHIBITOR OF GROWTH PROTEIN"/>
    <property type="match status" value="1"/>
</dbReference>
<comment type="subunit">
    <text evidence="14">Component of an histone acetyltransferase complex. Interacts with H3K4me3 and to a lesser extent with H3K4me2.</text>
</comment>
<evidence type="ECO:0000256" key="9">
    <source>
        <dbReference type="ARBA" id="ARBA00023163"/>
    </source>
</evidence>
<feature type="binding site" evidence="12">
    <location>
        <position position="293"/>
    </location>
    <ligand>
        <name>Zn(2+)</name>
        <dbReference type="ChEBI" id="CHEBI:29105"/>
        <label>2</label>
    </ligand>
</feature>
<evidence type="ECO:0000256" key="5">
    <source>
        <dbReference type="ARBA" id="ARBA00022771"/>
    </source>
</evidence>
<evidence type="ECO:0000256" key="2">
    <source>
        <dbReference type="ARBA" id="ARBA00010210"/>
    </source>
</evidence>
<dbReference type="EMBL" id="KL198017">
    <property type="protein sequence ID" value="KDQ20519.1"/>
    <property type="molecule type" value="Genomic_DNA"/>
</dbReference>
<feature type="binding site" evidence="12">
    <location>
        <position position="268"/>
    </location>
    <ligand>
        <name>Zn(2+)</name>
        <dbReference type="ChEBI" id="CHEBI:29105"/>
        <label>2</label>
    </ligand>
</feature>
<comment type="function">
    <text evidence="14">Component of an histone acetyltransferase complex.</text>
</comment>
<dbReference type="PROSITE" id="PS01359">
    <property type="entry name" value="ZF_PHD_1"/>
    <property type="match status" value="1"/>
</dbReference>
<evidence type="ECO:0000313" key="18">
    <source>
        <dbReference type="Proteomes" id="UP000027195"/>
    </source>
</evidence>
<dbReference type="InterPro" id="IPR028651">
    <property type="entry name" value="ING_fam"/>
</dbReference>
<dbReference type="Proteomes" id="UP000027195">
    <property type="component" value="Unassembled WGS sequence"/>
</dbReference>
<dbReference type="GO" id="GO:0008270">
    <property type="term" value="F:zinc ion binding"/>
    <property type="evidence" value="ECO:0007669"/>
    <property type="project" value="UniProtKB-KW"/>
</dbReference>
<dbReference type="CDD" id="cd16858">
    <property type="entry name" value="ING_ING3_Yng2p"/>
    <property type="match status" value="1"/>
</dbReference>
<evidence type="ECO:0000256" key="1">
    <source>
        <dbReference type="ARBA" id="ARBA00004123"/>
    </source>
</evidence>
<name>A0A067MY32_BOTB1</name>
<evidence type="ECO:0000259" key="16">
    <source>
        <dbReference type="PROSITE" id="PS50016"/>
    </source>
</evidence>
<evidence type="ECO:0000256" key="13">
    <source>
        <dbReference type="PROSITE-ProRule" id="PRU00146"/>
    </source>
</evidence>
<organism evidence="17 18">
    <name type="scientific">Botryobasidium botryosum (strain FD-172 SS1)</name>
    <dbReference type="NCBI Taxonomy" id="930990"/>
    <lineage>
        <taxon>Eukaryota</taxon>
        <taxon>Fungi</taxon>
        <taxon>Dikarya</taxon>
        <taxon>Basidiomycota</taxon>
        <taxon>Agaricomycotina</taxon>
        <taxon>Agaricomycetes</taxon>
        <taxon>Cantharellales</taxon>
        <taxon>Botryobasidiaceae</taxon>
        <taxon>Botryobasidium</taxon>
    </lineage>
</organism>
<keyword evidence="10 14" id="KW-0539">Nucleus</keyword>
<keyword evidence="3" id="KW-0341">Growth regulation</keyword>
<evidence type="ECO:0000256" key="10">
    <source>
        <dbReference type="ARBA" id="ARBA00023242"/>
    </source>
</evidence>
<dbReference type="CDD" id="cd15505">
    <property type="entry name" value="PHD_ING"/>
    <property type="match status" value="1"/>
</dbReference>
<evidence type="ECO:0000256" key="14">
    <source>
        <dbReference type="RuleBase" id="RU361213"/>
    </source>
</evidence>
<feature type="compositionally biased region" description="Acidic residues" evidence="15">
    <location>
        <begin position="223"/>
        <end position="241"/>
    </location>
</feature>
<keyword evidence="4 12" id="KW-0479">Metal-binding</keyword>
<feature type="compositionally biased region" description="Low complexity" evidence="15">
    <location>
        <begin position="209"/>
        <end position="222"/>
    </location>
</feature>
<dbReference type="InterPro" id="IPR019787">
    <property type="entry name" value="Znf_PHD-finger"/>
</dbReference>
<keyword evidence="18" id="KW-1185">Reference proteome</keyword>
<evidence type="ECO:0000256" key="4">
    <source>
        <dbReference type="ARBA" id="ARBA00022723"/>
    </source>
</evidence>
<gene>
    <name evidence="17" type="ORF">BOTBODRAFT_142078</name>
</gene>
<dbReference type="Gene3D" id="3.30.40.10">
    <property type="entry name" value="Zinc/RING finger domain, C3HC4 (zinc finger)"/>
    <property type="match status" value="1"/>
</dbReference>
<keyword evidence="9" id="KW-0804">Transcription</keyword>
<reference evidence="18" key="1">
    <citation type="journal article" date="2014" name="Proc. Natl. Acad. Sci. U.S.A.">
        <title>Extensive sampling of basidiomycete genomes demonstrates inadequacy of the white-rot/brown-rot paradigm for wood decay fungi.</title>
        <authorList>
            <person name="Riley R."/>
            <person name="Salamov A.A."/>
            <person name="Brown D.W."/>
            <person name="Nagy L.G."/>
            <person name="Floudas D."/>
            <person name="Held B.W."/>
            <person name="Levasseur A."/>
            <person name="Lombard V."/>
            <person name="Morin E."/>
            <person name="Otillar R."/>
            <person name="Lindquist E.A."/>
            <person name="Sun H."/>
            <person name="LaButti K.M."/>
            <person name="Schmutz J."/>
            <person name="Jabbour D."/>
            <person name="Luo H."/>
            <person name="Baker S.E."/>
            <person name="Pisabarro A.G."/>
            <person name="Walton J.D."/>
            <person name="Blanchette R.A."/>
            <person name="Henrissat B."/>
            <person name="Martin F."/>
            <person name="Cullen D."/>
            <person name="Hibbett D.S."/>
            <person name="Grigoriev I.V."/>
        </authorList>
    </citation>
    <scope>NUCLEOTIDE SEQUENCE [LARGE SCALE GENOMIC DNA]</scope>
    <source>
        <strain evidence="18">FD-172 SS1</strain>
    </source>
</reference>
<dbReference type="HOGENOM" id="CLU_031900_2_0_1"/>
<keyword evidence="5 13" id="KW-0863">Zinc-finger</keyword>
<dbReference type="InParanoid" id="A0A067MY32"/>
<dbReference type="STRING" id="930990.A0A067MY32"/>
<feature type="binding site" evidence="12">
    <location>
        <position position="263"/>
    </location>
    <ligand>
        <name>Zn(2+)</name>
        <dbReference type="ChEBI" id="CHEBI:29105"/>
        <label>2</label>
    </ligand>
</feature>
<dbReference type="SMART" id="SM01408">
    <property type="entry name" value="ING"/>
    <property type="match status" value="1"/>
</dbReference>
<dbReference type="FunCoup" id="A0A067MY32">
    <property type="interactions" value="105"/>
</dbReference>
<feature type="binding site" evidence="12">
    <location>
        <position position="290"/>
    </location>
    <ligand>
        <name>Zn(2+)</name>
        <dbReference type="ChEBI" id="CHEBI:29105"/>
        <label>2</label>
    </ligand>
</feature>
<feature type="site" description="Histone H3K4me3 binding" evidence="11">
    <location>
        <position position="249"/>
    </location>
</feature>
<dbReference type="InterPro" id="IPR024610">
    <property type="entry name" value="ING_N_histone-binding"/>
</dbReference>
<accession>A0A067MY32</accession>
<dbReference type="Gene3D" id="6.10.140.1740">
    <property type="match status" value="1"/>
</dbReference>
<feature type="binding site" evidence="12">
    <location>
        <position position="277"/>
    </location>
    <ligand>
        <name>Zn(2+)</name>
        <dbReference type="ChEBI" id="CHEBI:29105"/>
        <label>1</label>
    </ligand>
</feature>
<dbReference type="InterPro" id="IPR001965">
    <property type="entry name" value="Znf_PHD"/>
</dbReference>
<dbReference type="InterPro" id="IPR011011">
    <property type="entry name" value="Znf_FYVE_PHD"/>
</dbReference>
<evidence type="ECO:0000313" key="17">
    <source>
        <dbReference type="EMBL" id="KDQ20519.1"/>
    </source>
</evidence>
<evidence type="ECO:0000256" key="11">
    <source>
        <dbReference type="PIRSR" id="PIRSR628651-50"/>
    </source>
</evidence>
<feature type="site" description="Histone H3K4me3 binding" evidence="11">
    <location>
        <position position="272"/>
    </location>
</feature>
<dbReference type="SMART" id="SM00249">
    <property type="entry name" value="PHD"/>
    <property type="match status" value="1"/>
</dbReference>
<dbReference type="SUPFAM" id="SSF57903">
    <property type="entry name" value="FYVE/PHD zinc finger"/>
    <property type="match status" value="1"/>
</dbReference>
<feature type="domain" description="PHD-type" evidence="16">
    <location>
        <begin position="247"/>
        <end position="296"/>
    </location>
</feature>
<dbReference type="PROSITE" id="PS50016">
    <property type="entry name" value="ZF_PHD_2"/>
    <property type="match status" value="1"/>
</dbReference>
<keyword evidence="6 12" id="KW-0862">Zinc</keyword>
<feature type="site" description="Histone H3K4me3 binding" evidence="11">
    <location>
        <position position="260"/>
    </location>
</feature>
<comment type="domain">
    <text evidence="14">The PHD-type zinc finger mediates the binding to H3K4me3.</text>
</comment>
<feature type="region of interest" description="Disordered" evidence="15">
    <location>
        <begin position="155"/>
        <end position="241"/>
    </location>
</feature>
<dbReference type="OrthoDB" id="5411773at2759"/>
<comment type="similarity">
    <text evidence="2 14">Belongs to the ING family.</text>
</comment>
<protein>
    <recommendedName>
        <fullName evidence="14">Chromatin modification-related protein</fullName>
    </recommendedName>
</protein>
<evidence type="ECO:0000256" key="8">
    <source>
        <dbReference type="ARBA" id="ARBA00023015"/>
    </source>
</evidence>
<feature type="binding site" evidence="12">
    <location>
        <position position="250"/>
    </location>
    <ligand>
        <name>Zn(2+)</name>
        <dbReference type="ChEBI" id="CHEBI:29105"/>
        <label>1</label>
    </ligand>
</feature>
<dbReference type="GO" id="GO:0000785">
    <property type="term" value="C:chromatin"/>
    <property type="evidence" value="ECO:0007669"/>
    <property type="project" value="UniProtKB-ARBA"/>
</dbReference>
<dbReference type="PANTHER" id="PTHR10333:SF103">
    <property type="entry name" value="INHIBITOR OF GROWTH PROTEIN 3"/>
    <property type="match status" value="1"/>
</dbReference>
<evidence type="ECO:0000256" key="7">
    <source>
        <dbReference type="ARBA" id="ARBA00022853"/>
    </source>
</evidence>
<dbReference type="Pfam" id="PF12998">
    <property type="entry name" value="ING"/>
    <property type="match status" value="1"/>
</dbReference>
<dbReference type="InterPro" id="IPR019786">
    <property type="entry name" value="Zinc_finger_PHD-type_CS"/>
</dbReference>
<comment type="subcellular location">
    <subcellularLocation>
        <location evidence="1 14">Nucleus</location>
    </subcellularLocation>
</comment>
<feature type="binding site" evidence="12">
    <location>
        <position position="274"/>
    </location>
    <ligand>
        <name>Zn(2+)</name>
        <dbReference type="ChEBI" id="CHEBI:29105"/>
        <label>1</label>
    </ligand>
</feature>
<dbReference type="InterPro" id="IPR013083">
    <property type="entry name" value="Znf_RING/FYVE/PHD"/>
</dbReference>
<evidence type="ECO:0000256" key="6">
    <source>
        <dbReference type="ARBA" id="ARBA00022833"/>
    </source>
</evidence>
<evidence type="ECO:0000256" key="3">
    <source>
        <dbReference type="ARBA" id="ARBA00022604"/>
    </source>
</evidence>
<evidence type="ECO:0000256" key="15">
    <source>
        <dbReference type="SAM" id="MobiDB-lite"/>
    </source>
</evidence>
<keyword evidence="8" id="KW-0805">Transcription regulation</keyword>
<dbReference type="AlphaFoldDB" id="A0A067MY32"/>
<proteinExistence type="inferred from homology"/>
<feature type="binding site" evidence="12">
    <location>
        <position position="252"/>
    </location>
    <ligand>
        <name>Zn(2+)</name>
        <dbReference type="ChEBI" id="CHEBI:29105"/>
        <label>1</label>
    </ligand>
</feature>